<dbReference type="InterPro" id="IPR013078">
    <property type="entry name" value="His_Pase_superF_clade-1"/>
</dbReference>
<name>A0ABP7DE55_9MICC</name>
<gene>
    <name evidence="1" type="ORF">GCM10022377_16060</name>
</gene>
<evidence type="ECO:0000313" key="2">
    <source>
        <dbReference type="Proteomes" id="UP001501536"/>
    </source>
</evidence>
<dbReference type="InterPro" id="IPR029033">
    <property type="entry name" value="His_PPase_superfam"/>
</dbReference>
<organism evidence="1 2">
    <name type="scientific">Zhihengliuella alba</name>
    <dbReference type="NCBI Taxonomy" id="547018"/>
    <lineage>
        <taxon>Bacteria</taxon>
        <taxon>Bacillati</taxon>
        <taxon>Actinomycetota</taxon>
        <taxon>Actinomycetes</taxon>
        <taxon>Micrococcales</taxon>
        <taxon>Micrococcaceae</taxon>
        <taxon>Zhihengliuella</taxon>
    </lineage>
</organism>
<evidence type="ECO:0000313" key="1">
    <source>
        <dbReference type="EMBL" id="GAA3703234.1"/>
    </source>
</evidence>
<dbReference type="SMART" id="SM00855">
    <property type="entry name" value="PGAM"/>
    <property type="match status" value="1"/>
</dbReference>
<proteinExistence type="predicted"/>
<protein>
    <submittedName>
        <fullName evidence="1">Histidine phosphatase family protein</fullName>
    </submittedName>
</protein>
<sequence length="220" mass="24621">MAQATVHLLRHGEVHNPDRVLYGRLPGYHLSELGHRMAERVAEHFVAERDAGAQIVGIAASPLLRAQETARPTAEALGLELEEEPRIIEAENRFEGMSRIKEQLRNPRIWPMLANPCRPSWGEPYRDQVARVMEAVQDHRGRAVELGGSGAETILVAHQLPIWVTRLAAENRRLWHDPRRRQCSLASITSLDFDDEKLVGVRYAEPCADLLADAANLPGA</sequence>
<accession>A0ABP7DE55</accession>
<dbReference type="EMBL" id="BAABCJ010000002">
    <property type="protein sequence ID" value="GAA3703234.1"/>
    <property type="molecule type" value="Genomic_DNA"/>
</dbReference>
<dbReference type="Pfam" id="PF00300">
    <property type="entry name" value="His_Phos_1"/>
    <property type="match status" value="1"/>
</dbReference>
<comment type="caution">
    <text evidence="1">The sequence shown here is derived from an EMBL/GenBank/DDBJ whole genome shotgun (WGS) entry which is preliminary data.</text>
</comment>
<keyword evidence="2" id="KW-1185">Reference proteome</keyword>
<dbReference type="InterPro" id="IPR050275">
    <property type="entry name" value="PGM_Phosphatase"/>
</dbReference>
<dbReference type="Gene3D" id="3.40.50.1240">
    <property type="entry name" value="Phosphoglycerate mutase-like"/>
    <property type="match status" value="1"/>
</dbReference>
<dbReference type="Proteomes" id="UP001501536">
    <property type="component" value="Unassembled WGS sequence"/>
</dbReference>
<dbReference type="RefSeq" id="WP_344882624.1">
    <property type="nucleotide sequence ID" value="NZ_BAABCJ010000002.1"/>
</dbReference>
<dbReference type="PANTHER" id="PTHR48100">
    <property type="entry name" value="BROAD-SPECIFICITY PHOSPHATASE YOR283W-RELATED"/>
    <property type="match status" value="1"/>
</dbReference>
<dbReference type="CDD" id="cd07067">
    <property type="entry name" value="HP_PGM_like"/>
    <property type="match status" value="1"/>
</dbReference>
<dbReference type="PANTHER" id="PTHR48100:SF51">
    <property type="entry name" value="PHOSPHOGLYCERATE MUTASE"/>
    <property type="match status" value="1"/>
</dbReference>
<dbReference type="SUPFAM" id="SSF53254">
    <property type="entry name" value="Phosphoglycerate mutase-like"/>
    <property type="match status" value="1"/>
</dbReference>
<reference evidence="2" key="1">
    <citation type="journal article" date="2019" name="Int. J. Syst. Evol. Microbiol.">
        <title>The Global Catalogue of Microorganisms (GCM) 10K type strain sequencing project: providing services to taxonomists for standard genome sequencing and annotation.</title>
        <authorList>
            <consortium name="The Broad Institute Genomics Platform"/>
            <consortium name="The Broad Institute Genome Sequencing Center for Infectious Disease"/>
            <person name="Wu L."/>
            <person name="Ma J."/>
        </authorList>
    </citation>
    <scope>NUCLEOTIDE SEQUENCE [LARGE SCALE GENOMIC DNA]</scope>
    <source>
        <strain evidence="2">JCM 16961</strain>
    </source>
</reference>